<dbReference type="GO" id="GO:0003700">
    <property type="term" value="F:DNA-binding transcription factor activity"/>
    <property type="evidence" value="ECO:0007669"/>
    <property type="project" value="TreeGrafter"/>
</dbReference>
<dbReference type="SUPFAM" id="SSF48498">
    <property type="entry name" value="Tetracyclin repressor-like, C-terminal domain"/>
    <property type="match status" value="1"/>
</dbReference>
<dbReference type="PANTHER" id="PTHR30055:SF226">
    <property type="entry name" value="HTH-TYPE TRANSCRIPTIONAL REGULATOR PKSA"/>
    <property type="match status" value="1"/>
</dbReference>
<proteinExistence type="predicted"/>
<dbReference type="PRINTS" id="PR00455">
    <property type="entry name" value="HTHTETR"/>
</dbReference>
<dbReference type="SUPFAM" id="SSF46689">
    <property type="entry name" value="Homeodomain-like"/>
    <property type="match status" value="1"/>
</dbReference>
<keyword evidence="3" id="KW-0804">Transcription</keyword>
<dbReference type="InterPro" id="IPR001647">
    <property type="entry name" value="HTH_TetR"/>
</dbReference>
<dbReference type="GO" id="GO:0000976">
    <property type="term" value="F:transcription cis-regulatory region binding"/>
    <property type="evidence" value="ECO:0007669"/>
    <property type="project" value="TreeGrafter"/>
</dbReference>
<keyword evidence="2 4" id="KW-0238">DNA-binding</keyword>
<dbReference type="InterPro" id="IPR050109">
    <property type="entry name" value="HTH-type_TetR-like_transc_reg"/>
</dbReference>
<protein>
    <recommendedName>
        <fullName evidence="5">HTH tetR-type domain-containing protein</fullName>
    </recommendedName>
</protein>
<dbReference type="PROSITE" id="PS50977">
    <property type="entry name" value="HTH_TETR_2"/>
    <property type="match status" value="1"/>
</dbReference>
<name>A0A1F7F1Z1_UNCRA</name>
<dbReference type="InterPro" id="IPR009057">
    <property type="entry name" value="Homeodomain-like_sf"/>
</dbReference>
<evidence type="ECO:0000256" key="4">
    <source>
        <dbReference type="PROSITE-ProRule" id="PRU00335"/>
    </source>
</evidence>
<dbReference type="Pfam" id="PF00440">
    <property type="entry name" value="TetR_N"/>
    <property type="match status" value="1"/>
</dbReference>
<comment type="caution">
    <text evidence="6">The sequence shown here is derived from an EMBL/GenBank/DDBJ whole genome shotgun (WGS) entry which is preliminary data.</text>
</comment>
<evidence type="ECO:0000313" key="6">
    <source>
        <dbReference type="EMBL" id="OGK00685.1"/>
    </source>
</evidence>
<dbReference type="AlphaFoldDB" id="A0A1F7F1Z1"/>
<dbReference type="FunFam" id="1.10.10.60:FF:000141">
    <property type="entry name" value="TetR family transcriptional regulator"/>
    <property type="match status" value="1"/>
</dbReference>
<dbReference type="Proteomes" id="UP000179243">
    <property type="component" value="Unassembled WGS sequence"/>
</dbReference>
<evidence type="ECO:0000313" key="7">
    <source>
        <dbReference type="Proteomes" id="UP000179243"/>
    </source>
</evidence>
<dbReference type="Gene3D" id="1.10.357.10">
    <property type="entry name" value="Tetracycline Repressor, domain 2"/>
    <property type="match status" value="1"/>
</dbReference>
<accession>A0A1F7F1Z1</accession>
<keyword evidence="1" id="KW-0805">Transcription regulation</keyword>
<organism evidence="6 7">
    <name type="scientific">Candidatus Raymondbacteria bacterium RIFOXYD12_FULL_49_13</name>
    <dbReference type="NCBI Taxonomy" id="1817890"/>
    <lineage>
        <taxon>Bacteria</taxon>
        <taxon>Raymondiibacteriota</taxon>
    </lineage>
</organism>
<dbReference type="EMBL" id="MFYX01000142">
    <property type="protein sequence ID" value="OGK00685.1"/>
    <property type="molecule type" value="Genomic_DNA"/>
</dbReference>
<feature type="DNA-binding region" description="H-T-H motif" evidence="4">
    <location>
        <begin position="48"/>
        <end position="67"/>
    </location>
</feature>
<dbReference type="Gene3D" id="1.10.10.60">
    <property type="entry name" value="Homeodomain-like"/>
    <property type="match status" value="1"/>
</dbReference>
<evidence type="ECO:0000256" key="1">
    <source>
        <dbReference type="ARBA" id="ARBA00023015"/>
    </source>
</evidence>
<evidence type="ECO:0000259" key="5">
    <source>
        <dbReference type="PROSITE" id="PS50977"/>
    </source>
</evidence>
<gene>
    <name evidence="6" type="ORF">A2519_20015</name>
</gene>
<evidence type="ECO:0000256" key="3">
    <source>
        <dbReference type="ARBA" id="ARBA00023163"/>
    </source>
</evidence>
<dbReference type="InterPro" id="IPR036271">
    <property type="entry name" value="Tet_transcr_reg_TetR-rel_C_sf"/>
</dbReference>
<dbReference type="PANTHER" id="PTHR30055">
    <property type="entry name" value="HTH-TYPE TRANSCRIPTIONAL REGULATOR RUTR"/>
    <property type="match status" value="1"/>
</dbReference>
<feature type="domain" description="HTH tetR-type" evidence="5">
    <location>
        <begin position="25"/>
        <end position="85"/>
    </location>
</feature>
<evidence type="ECO:0000256" key="2">
    <source>
        <dbReference type="ARBA" id="ARBA00023125"/>
    </source>
</evidence>
<sequence length="228" mass="25813">MAVQKSDFGVRMEELKETREKAVRDAKRNLILDASVKVFGEKGFHETRLEDIAAQAGFSKASLYNYYEDKESIFLHLAIREHERLCDKFETLDLPKDSFQSALRTFLTVLVHEMGARFAFIAAVSNFQTGVFCGHETFGKHRETLIKQFQTAVARIQEQILRLVSQAKSSGEIRSPLSEQAITKYISSIIRGIMYEWKIKGKMGDITVEVNEILEFVCHGATGPAQTA</sequence>
<reference evidence="6 7" key="1">
    <citation type="journal article" date="2016" name="Nat. Commun.">
        <title>Thousands of microbial genomes shed light on interconnected biogeochemical processes in an aquifer system.</title>
        <authorList>
            <person name="Anantharaman K."/>
            <person name="Brown C.T."/>
            <person name="Hug L.A."/>
            <person name="Sharon I."/>
            <person name="Castelle C.J."/>
            <person name="Probst A.J."/>
            <person name="Thomas B.C."/>
            <person name="Singh A."/>
            <person name="Wilkins M.J."/>
            <person name="Karaoz U."/>
            <person name="Brodie E.L."/>
            <person name="Williams K.H."/>
            <person name="Hubbard S.S."/>
            <person name="Banfield J.F."/>
        </authorList>
    </citation>
    <scope>NUCLEOTIDE SEQUENCE [LARGE SCALE GENOMIC DNA]</scope>
</reference>